<feature type="transmembrane region" description="Helical" evidence="1">
    <location>
        <begin position="109"/>
        <end position="126"/>
    </location>
</feature>
<dbReference type="InterPro" id="IPR011674">
    <property type="entry name" value="DUF1616"/>
</dbReference>
<keyword evidence="4" id="KW-1185">Reference proteome</keyword>
<protein>
    <recommendedName>
        <fullName evidence="2">DUF1616 domain-containing protein</fullName>
    </recommendedName>
</protein>
<evidence type="ECO:0000256" key="1">
    <source>
        <dbReference type="SAM" id="Phobius"/>
    </source>
</evidence>
<accession>B8GJW3</accession>
<dbReference type="KEGG" id="mpl:Mpal_0392"/>
<dbReference type="HOGENOM" id="CLU_047794_1_0_2"/>
<dbReference type="EMBL" id="CP001338">
    <property type="protein sequence ID" value="ACL15767.1"/>
    <property type="molecule type" value="Genomic_DNA"/>
</dbReference>
<organism evidence="3 4">
    <name type="scientific">Methanosphaerula palustris (strain ATCC BAA-1556 / DSM 19958 / E1-9c)</name>
    <dbReference type="NCBI Taxonomy" id="521011"/>
    <lineage>
        <taxon>Archaea</taxon>
        <taxon>Methanobacteriati</taxon>
        <taxon>Methanobacteriota</taxon>
        <taxon>Stenosarchaea group</taxon>
        <taxon>Methanomicrobia</taxon>
        <taxon>Methanomicrobiales</taxon>
        <taxon>Methanoregulaceae</taxon>
        <taxon>Methanosphaerula</taxon>
    </lineage>
</organism>
<dbReference type="STRING" id="521011.Mpal_0392"/>
<dbReference type="Proteomes" id="UP000002457">
    <property type="component" value="Chromosome"/>
</dbReference>
<dbReference type="OrthoDB" id="82282at2157"/>
<dbReference type="eggNOG" id="arCOG02884">
    <property type="taxonomic scope" value="Archaea"/>
</dbReference>
<dbReference type="GeneID" id="7271418"/>
<dbReference type="PIRSF" id="PIRSF018671">
    <property type="entry name" value="UCP018671"/>
    <property type="match status" value="1"/>
</dbReference>
<keyword evidence="1" id="KW-1133">Transmembrane helix</keyword>
<dbReference type="AlphaFoldDB" id="B8GJW3"/>
<dbReference type="Pfam" id="PF07760">
    <property type="entry name" value="DUF1616"/>
    <property type="match status" value="1"/>
</dbReference>
<sequence length="322" mass="35571">MPPHQSLREGLIQTIRPPADLIAALVWTALALIAVYLPIVNQSPLRILFGLPLVLFVPGYVLIAALFPRSDDLDWIERIALSFGLSIAVVPLIGLGLNYTPWGIRLDPMLVSLSLFTLAMAVAATIRRLSLPVEEQLTIPAAAVVTGIRAELFEAGQSKVDRALSIIMLISILTAIGTTVYVIAVPKEGEHFSEFYILGAEGKAADYPTSFALNTPQWVTVGVGNHEYRNVTYTVEAQAVNQSFDPATNTSTIDRMQVLNRYQVTLAQNTTDEQKLTFTVPKPGYNEIQFLLFNETVPNDSVTGQERIDRSDRDLHLWIKTR</sequence>
<feature type="transmembrane region" description="Helical" evidence="1">
    <location>
        <begin position="163"/>
        <end position="184"/>
    </location>
</feature>
<feature type="transmembrane region" description="Helical" evidence="1">
    <location>
        <begin position="21"/>
        <end position="39"/>
    </location>
</feature>
<dbReference type="RefSeq" id="WP_012617086.1">
    <property type="nucleotide sequence ID" value="NC_011832.1"/>
</dbReference>
<reference evidence="3 4" key="1">
    <citation type="journal article" date="2015" name="Genome Announc.">
        <title>Complete Genome Sequence of Methanosphaerula palustris E1-9CT, a Hydrogenotrophic Methanogen Isolated from a Minerotrophic Fen Peatland.</title>
        <authorList>
            <person name="Cadillo-Quiroz H."/>
            <person name="Browne P."/>
            <person name="Kyrpides N."/>
            <person name="Woyke T."/>
            <person name="Goodwin L."/>
            <person name="Detter C."/>
            <person name="Yavitt J.B."/>
            <person name="Zinder S.H."/>
        </authorList>
    </citation>
    <scope>NUCLEOTIDE SEQUENCE [LARGE SCALE GENOMIC DNA]</scope>
    <source>
        <strain evidence="4">ATCC BAA-1556 / DSM 19958 / E1-9c</strain>
    </source>
</reference>
<name>B8GJW3_METPE</name>
<gene>
    <name evidence="3" type="ordered locus">Mpal_0392</name>
</gene>
<evidence type="ECO:0000313" key="4">
    <source>
        <dbReference type="Proteomes" id="UP000002457"/>
    </source>
</evidence>
<evidence type="ECO:0000259" key="2">
    <source>
        <dbReference type="Pfam" id="PF07760"/>
    </source>
</evidence>
<feature type="transmembrane region" description="Helical" evidence="1">
    <location>
        <begin position="45"/>
        <end position="67"/>
    </location>
</feature>
<feature type="transmembrane region" description="Helical" evidence="1">
    <location>
        <begin position="79"/>
        <end position="97"/>
    </location>
</feature>
<proteinExistence type="predicted"/>
<feature type="domain" description="DUF1616" evidence="2">
    <location>
        <begin position="25"/>
        <end position="320"/>
    </location>
</feature>
<keyword evidence="1" id="KW-0812">Transmembrane</keyword>
<evidence type="ECO:0000313" key="3">
    <source>
        <dbReference type="EMBL" id="ACL15767.1"/>
    </source>
</evidence>
<dbReference type="InterPro" id="IPR014495">
    <property type="entry name" value="UCP018671"/>
</dbReference>
<keyword evidence="1" id="KW-0472">Membrane</keyword>